<keyword evidence="4" id="KW-1185">Reference proteome</keyword>
<reference evidence="3 4" key="1">
    <citation type="submission" date="2018-05" db="EMBL/GenBank/DDBJ databases">
        <title>Genomic Encyclopedia of Type Strains, Phase IV (KMG-IV): sequencing the most valuable type-strain genomes for metagenomic binning, comparative biology and taxonomic classification.</title>
        <authorList>
            <person name="Goeker M."/>
        </authorList>
    </citation>
    <scope>NUCLEOTIDE SEQUENCE [LARGE SCALE GENOMIC DNA]</scope>
    <source>
        <strain evidence="3 4">DSM 24995</strain>
    </source>
</reference>
<evidence type="ECO:0000313" key="4">
    <source>
        <dbReference type="Proteomes" id="UP000248057"/>
    </source>
</evidence>
<comment type="caution">
    <text evidence="3">The sequence shown here is derived from an EMBL/GenBank/DDBJ whole genome shotgun (WGS) entry which is preliminary data.</text>
</comment>
<dbReference type="AlphaFoldDB" id="A0A2V3XY05"/>
<dbReference type="InterPro" id="IPR023365">
    <property type="entry name" value="Sortase_dom-sf"/>
</dbReference>
<feature type="active site" description="Acyl-thioester intermediate" evidence="2">
    <location>
        <position position="245"/>
    </location>
</feature>
<evidence type="ECO:0000256" key="2">
    <source>
        <dbReference type="PIRSR" id="PIRSR605754-1"/>
    </source>
</evidence>
<dbReference type="GO" id="GO:0016787">
    <property type="term" value="F:hydrolase activity"/>
    <property type="evidence" value="ECO:0007669"/>
    <property type="project" value="UniProtKB-KW"/>
</dbReference>
<gene>
    <name evidence="3" type="ORF">DFR60_11417</name>
</gene>
<sequence>MSVNKKNCFMIYVLLILAFTISGAILGQEYIQCDKEINNLKQLQQITQSTISLDVTAADIYSLESMEAPTKTILKNYEVLSARNKDMIGWLKIEGTNIDYPVMYTGDDFYLTHDFDHAISKSGLPYIDRRCAVEPFGTNTIIYAHNMKNGTMFSVLLNFKEPDYYTNHRIICFDTLYETQEYEIFAAFESEVYKKGETIFKHYNFLNAESEAVFYEYVAGIRKIALYETGVSPRFGDEFITLMTCSYHTENGRFAVVARKMVP</sequence>
<dbReference type="InterPro" id="IPR005754">
    <property type="entry name" value="Sortase"/>
</dbReference>
<proteinExistence type="predicted"/>
<evidence type="ECO:0000313" key="3">
    <source>
        <dbReference type="EMBL" id="PXX49228.1"/>
    </source>
</evidence>
<feature type="active site" description="Proton donor/acceptor" evidence="2">
    <location>
        <position position="145"/>
    </location>
</feature>
<dbReference type="Gene3D" id="2.40.260.10">
    <property type="entry name" value="Sortase"/>
    <property type="match status" value="1"/>
</dbReference>
<accession>A0A2V3XY05</accession>
<keyword evidence="1" id="KW-0378">Hydrolase</keyword>
<dbReference type="Pfam" id="PF04203">
    <property type="entry name" value="Sortase"/>
    <property type="match status" value="1"/>
</dbReference>
<evidence type="ECO:0000256" key="1">
    <source>
        <dbReference type="ARBA" id="ARBA00022801"/>
    </source>
</evidence>
<dbReference type="CDD" id="cd05826">
    <property type="entry name" value="Sortase_B"/>
    <property type="match status" value="1"/>
</dbReference>
<dbReference type="EMBL" id="QJKD01000014">
    <property type="protein sequence ID" value="PXX49228.1"/>
    <property type="molecule type" value="Genomic_DNA"/>
</dbReference>
<protein>
    <submittedName>
        <fullName evidence="3">Sortase B</fullName>
    </submittedName>
</protein>
<name>A0A2V3XY05_9FIRM</name>
<organism evidence="3 4">
    <name type="scientific">Hungatella effluvii</name>
    <dbReference type="NCBI Taxonomy" id="1096246"/>
    <lineage>
        <taxon>Bacteria</taxon>
        <taxon>Bacillati</taxon>
        <taxon>Bacillota</taxon>
        <taxon>Clostridia</taxon>
        <taxon>Lachnospirales</taxon>
        <taxon>Lachnospiraceae</taxon>
        <taxon>Hungatella</taxon>
    </lineage>
</organism>
<dbReference type="SUPFAM" id="SSF63817">
    <property type="entry name" value="Sortase"/>
    <property type="match status" value="1"/>
</dbReference>
<dbReference type="InterPro" id="IPR009835">
    <property type="entry name" value="SrtB"/>
</dbReference>
<dbReference type="Proteomes" id="UP000248057">
    <property type="component" value="Unassembled WGS sequence"/>
</dbReference>